<dbReference type="EMBL" id="MPUH01000702">
    <property type="protein sequence ID" value="OMJ75240.1"/>
    <property type="molecule type" value="Genomic_DNA"/>
</dbReference>
<proteinExistence type="predicted"/>
<evidence type="ECO:0000313" key="3">
    <source>
        <dbReference type="Proteomes" id="UP000187209"/>
    </source>
</evidence>
<keyword evidence="3" id="KW-1185">Reference proteome</keyword>
<dbReference type="OrthoDB" id="323521at2759"/>
<keyword evidence="1" id="KW-0175">Coiled coil</keyword>
<dbReference type="Proteomes" id="UP000187209">
    <property type="component" value="Unassembled WGS sequence"/>
</dbReference>
<dbReference type="AlphaFoldDB" id="A0A1R2BEU5"/>
<protein>
    <submittedName>
        <fullName evidence="2">Uncharacterized protein</fullName>
    </submittedName>
</protein>
<comment type="caution">
    <text evidence="2">The sequence shown here is derived from an EMBL/GenBank/DDBJ whole genome shotgun (WGS) entry which is preliminary data.</text>
</comment>
<name>A0A1R2BEU5_9CILI</name>
<gene>
    <name evidence="2" type="ORF">SteCoe_25682</name>
</gene>
<evidence type="ECO:0000256" key="1">
    <source>
        <dbReference type="SAM" id="Coils"/>
    </source>
</evidence>
<feature type="coiled-coil region" evidence="1">
    <location>
        <begin position="15"/>
        <end position="70"/>
    </location>
</feature>
<reference evidence="2 3" key="1">
    <citation type="submission" date="2016-11" db="EMBL/GenBank/DDBJ databases">
        <title>The macronuclear genome of Stentor coeruleus: a giant cell with tiny introns.</title>
        <authorList>
            <person name="Slabodnick M."/>
            <person name="Ruby J.G."/>
            <person name="Reiff S.B."/>
            <person name="Swart E.C."/>
            <person name="Gosai S."/>
            <person name="Prabakaran S."/>
            <person name="Witkowska E."/>
            <person name="Larue G.E."/>
            <person name="Fisher S."/>
            <person name="Freeman R.M."/>
            <person name="Gunawardena J."/>
            <person name="Chu W."/>
            <person name="Stover N.A."/>
            <person name="Gregory B.D."/>
            <person name="Nowacki M."/>
            <person name="Derisi J."/>
            <person name="Roy S.W."/>
            <person name="Marshall W.F."/>
            <person name="Sood P."/>
        </authorList>
    </citation>
    <scope>NUCLEOTIDE SEQUENCE [LARGE SCALE GENOMIC DNA]</scope>
    <source>
        <strain evidence="2">WM001</strain>
    </source>
</reference>
<feature type="coiled-coil region" evidence="1">
    <location>
        <begin position="171"/>
        <end position="448"/>
    </location>
</feature>
<organism evidence="2 3">
    <name type="scientific">Stentor coeruleus</name>
    <dbReference type="NCBI Taxonomy" id="5963"/>
    <lineage>
        <taxon>Eukaryota</taxon>
        <taxon>Sar</taxon>
        <taxon>Alveolata</taxon>
        <taxon>Ciliophora</taxon>
        <taxon>Postciliodesmatophora</taxon>
        <taxon>Heterotrichea</taxon>
        <taxon>Heterotrichida</taxon>
        <taxon>Stentoridae</taxon>
        <taxon>Stentor</taxon>
    </lineage>
</organism>
<sequence>MDSDDDSITLSMDEYAKLQNDILDVKHENTRLKEISEKYDEAVKKAQDSHNDFQKVLDELQKTKDELNRLKSPEEDPLKKIPRFSREMIVNCLKSVRKQDDFDKDQSYFLEQILAIIEYIWPKGGDQELKISDIQEVANASEVKNIRESYNKIKFSLEAMEEKSKVMQISLEETAKDNLKMSQKITELEGQKEHLIIDLASREEEVVEARKQLKDKFALECEKHNIELELESSKGQIEKLKNELEKSTEKESNAELIIALQQEIEELKNNENLLSLEYNNLKNSAKQTFYEIGTLKTSNKTLESTVKSKEEQLKKIILELEDMKTERQILQKRSMNDLKDLKTELAKEKTLHEQCKMDKEKVMQENRKLQENLRAGVKIAPPSHQERIIVESMSHRLSELDQENTLLKKRIKDFANFGNEKARLEEENDDLKNEINKLAMEMASIGAQFNEYRRLYH</sequence>
<evidence type="ECO:0000313" key="2">
    <source>
        <dbReference type="EMBL" id="OMJ75240.1"/>
    </source>
</evidence>
<accession>A0A1R2BEU5</accession>